<organism evidence="2">
    <name type="scientific">Chromera velia CCMP2878</name>
    <dbReference type="NCBI Taxonomy" id="1169474"/>
    <lineage>
        <taxon>Eukaryota</taxon>
        <taxon>Sar</taxon>
        <taxon>Alveolata</taxon>
        <taxon>Colpodellida</taxon>
        <taxon>Chromeraceae</taxon>
        <taxon>Chromera</taxon>
    </lineage>
</organism>
<name>A0A0G4FYP2_9ALVE</name>
<evidence type="ECO:0000313" key="2">
    <source>
        <dbReference type="EMBL" id="CEM20179.1"/>
    </source>
</evidence>
<proteinExistence type="predicted"/>
<feature type="region of interest" description="Disordered" evidence="1">
    <location>
        <begin position="155"/>
        <end position="183"/>
    </location>
</feature>
<dbReference type="EMBL" id="CDMZ01000720">
    <property type="protein sequence ID" value="CEM20179.1"/>
    <property type="molecule type" value="Genomic_DNA"/>
</dbReference>
<gene>
    <name evidence="2" type="ORF">Cvel_19293</name>
</gene>
<feature type="compositionally biased region" description="Low complexity" evidence="1">
    <location>
        <begin position="168"/>
        <end position="183"/>
    </location>
</feature>
<feature type="region of interest" description="Disordered" evidence="1">
    <location>
        <begin position="1"/>
        <end position="58"/>
    </location>
</feature>
<sequence length="272" mass="29987">MRAMRWTVGGELPVRREVTEEDEDDEENRPLTVPPSNRAGRKDKEDEGPTPGRELCNTTLETPMGTMRIEKRLVRRSAGGGKGKSFNAIVLGFTEKLPASMPELLSTDHSHPAVSFCNGRADGPHGVLWDLSDSIRRCLQRFDKLLSKMALHSREGCEGGDSWSCPKSSTLSTRPSMTSRSPSSICSKDVHSINFVIAIEVPTERPASYWIHADHACQMTSALVVAKQRCPFLFGWSGKMVMATRRVICGMGWVRRAKGEGVGGQKGKDCKL</sequence>
<evidence type="ECO:0000256" key="1">
    <source>
        <dbReference type="SAM" id="MobiDB-lite"/>
    </source>
</evidence>
<protein>
    <submittedName>
        <fullName evidence="2">Uncharacterized protein</fullName>
    </submittedName>
</protein>
<dbReference type="AlphaFoldDB" id="A0A0G4FYP2"/>
<dbReference type="VEuPathDB" id="CryptoDB:Cvel_19293"/>
<reference evidence="2" key="1">
    <citation type="submission" date="2014-11" db="EMBL/GenBank/DDBJ databases">
        <authorList>
            <person name="Otto D Thomas"/>
            <person name="Naeem Raeece"/>
        </authorList>
    </citation>
    <scope>NUCLEOTIDE SEQUENCE</scope>
</reference>
<accession>A0A0G4FYP2</accession>